<organism evidence="2 3">
    <name type="scientific">Steroidobacter agaridevorans</name>
    <dbReference type="NCBI Taxonomy" id="2695856"/>
    <lineage>
        <taxon>Bacteria</taxon>
        <taxon>Pseudomonadati</taxon>
        <taxon>Pseudomonadota</taxon>
        <taxon>Gammaproteobacteria</taxon>
        <taxon>Steroidobacterales</taxon>
        <taxon>Steroidobacteraceae</taxon>
        <taxon>Steroidobacter</taxon>
    </lineage>
</organism>
<dbReference type="EMBL" id="BLJN01000001">
    <property type="protein sequence ID" value="GFE79441.1"/>
    <property type="molecule type" value="Genomic_DNA"/>
</dbReference>
<evidence type="ECO:0000313" key="2">
    <source>
        <dbReference type="EMBL" id="GFE79441.1"/>
    </source>
</evidence>
<sequence>MSLAHPTMRLFGLIAALSLLVGACSGPPTSKDGDAGPLAERDYTFTAVDVPSEERFKLVLESKSRRPICTGSSEWPNAAGFMENASTRASVVAGQETFRYKDFSMDVCPWKSCGNPMKQGARIESSLFYRHFELPERLYDAPKELVYRPHPFWCDTGHWIDERKR</sequence>
<comment type="caution">
    <text evidence="2">The sequence shown here is derived from an EMBL/GenBank/DDBJ whole genome shotgun (WGS) entry which is preliminary data.</text>
</comment>
<name>A0A829Y913_9GAMM</name>
<reference evidence="3" key="1">
    <citation type="submission" date="2020-01" db="EMBL/GenBank/DDBJ databases">
        <title>'Steroidobacter agaridevorans' sp. nov., agar-degrading bacteria isolated from rhizosphere soils.</title>
        <authorList>
            <person name="Ikenaga M."/>
            <person name="Kataoka M."/>
            <person name="Murouchi A."/>
            <person name="Katsuragi S."/>
            <person name="Sakai M."/>
        </authorList>
    </citation>
    <scope>NUCLEOTIDE SEQUENCE [LARGE SCALE GENOMIC DNA]</scope>
    <source>
        <strain evidence="3">YU21-B</strain>
    </source>
</reference>
<evidence type="ECO:0000256" key="1">
    <source>
        <dbReference type="SAM" id="SignalP"/>
    </source>
</evidence>
<proteinExistence type="predicted"/>
<feature type="signal peptide" evidence="1">
    <location>
        <begin position="1"/>
        <end position="30"/>
    </location>
</feature>
<feature type="chain" id="PRO_5032301716" description="Lipoprotein" evidence="1">
    <location>
        <begin position="31"/>
        <end position="165"/>
    </location>
</feature>
<protein>
    <recommendedName>
        <fullName evidence="4">Lipoprotein</fullName>
    </recommendedName>
</protein>
<keyword evidence="1" id="KW-0732">Signal</keyword>
<evidence type="ECO:0000313" key="3">
    <source>
        <dbReference type="Proteomes" id="UP000445000"/>
    </source>
</evidence>
<dbReference type="RefSeq" id="WP_161829028.1">
    <property type="nucleotide sequence ID" value="NZ_BLJO01000004.1"/>
</dbReference>
<evidence type="ECO:0008006" key="4">
    <source>
        <dbReference type="Google" id="ProtNLM"/>
    </source>
</evidence>
<keyword evidence="3" id="KW-1185">Reference proteome</keyword>
<dbReference type="Proteomes" id="UP000445000">
    <property type="component" value="Unassembled WGS sequence"/>
</dbReference>
<dbReference type="AlphaFoldDB" id="A0A829Y913"/>
<gene>
    <name evidence="2" type="ORF">GCM10011487_14410</name>
</gene>
<accession>A0A829Y913</accession>